<protein>
    <submittedName>
        <fullName evidence="2">Transposase</fullName>
    </submittedName>
</protein>
<name>A0A3A3GHX9_PANTH</name>
<dbReference type="PANTHER" id="PTHR30007">
    <property type="entry name" value="PHP DOMAIN PROTEIN"/>
    <property type="match status" value="1"/>
</dbReference>
<dbReference type="Pfam" id="PF13340">
    <property type="entry name" value="DUF4096"/>
    <property type="match status" value="1"/>
</dbReference>
<feature type="domain" description="Insertion element IS402-like" evidence="1">
    <location>
        <begin position="7"/>
        <end position="79"/>
    </location>
</feature>
<evidence type="ECO:0000259" key="1">
    <source>
        <dbReference type="Pfam" id="PF13340"/>
    </source>
</evidence>
<comment type="caution">
    <text evidence="2">The sequence shown here is derived from an EMBL/GenBank/DDBJ whole genome shotgun (WGS) entry which is preliminary data.</text>
</comment>
<dbReference type="AlphaFoldDB" id="A0A3A3GHX9"/>
<dbReference type="InterPro" id="IPR025161">
    <property type="entry name" value="IS402-like_dom"/>
</dbReference>
<evidence type="ECO:0000313" key="2">
    <source>
        <dbReference type="EMBL" id="RJG22941.1"/>
    </source>
</evidence>
<accession>A0A3A3GHX9</accession>
<dbReference type="RefSeq" id="WP_119794461.1">
    <property type="nucleotide sequence ID" value="NZ_QYZD01000013.1"/>
</dbReference>
<sequence>MKYPSDLTTKQWNIIKPLFEREKRGKHFQVHSKRKLVNAVLYINKTGCPWRQLPHDFPKYTTVSSFYQRAVKNGLWAKVLKKLVQKTRTEAGRNAEPSYALIDSQSVKTTSGAEDRGMDGGKKQKVANVIL</sequence>
<organism evidence="2 3">
    <name type="scientific">Paenibacillus thiaminolyticus</name>
    <name type="common">Bacillus thiaminolyticus</name>
    <dbReference type="NCBI Taxonomy" id="49283"/>
    <lineage>
        <taxon>Bacteria</taxon>
        <taxon>Bacillati</taxon>
        <taxon>Bacillota</taxon>
        <taxon>Bacilli</taxon>
        <taxon>Bacillales</taxon>
        <taxon>Paenibacillaceae</taxon>
        <taxon>Paenibacillus</taxon>
    </lineage>
</organism>
<dbReference type="PANTHER" id="PTHR30007:SF0">
    <property type="entry name" value="TRANSPOSASE"/>
    <property type="match status" value="1"/>
</dbReference>
<evidence type="ECO:0000313" key="3">
    <source>
        <dbReference type="Proteomes" id="UP000266177"/>
    </source>
</evidence>
<dbReference type="EMBL" id="QYZD01000013">
    <property type="protein sequence ID" value="RJG22941.1"/>
    <property type="molecule type" value="Genomic_DNA"/>
</dbReference>
<reference evidence="2 3" key="1">
    <citation type="submission" date="2018-09" db="EMBL/GenBank/DDBJ databases">
        <title>Paenibacillus SK2017-BO5.</title>
        <authorList>
            <person name="Piskunova J.V."/>
            <person name="Dubiley S.A."/>
            <person name="Severinov K.V."/>
        </authorList>
    </citation>
    <scope>NUCLEOTIDE SEQUENCE [LARGE SCALE GENOMIC DNA]</scope>
    <source>
        <strain evidence="2 3">BO5</strain>
    </source>
</reference>
<gene>
    <name evidence="2" type="ORF">DQX05_15455</name>
</gene>
<dbReference type="Proteomes" id="UP000266177">
    <property type="component" value="Unassembled WGS sequence"/>
</dbReference>
<proteinExistence type="predicted"/>
<dbReference type="OrthoDB" id="192297at2"/>